<reference evidence="9" key="1">
    <citation type="submission" date="2023-07" db="EMBL/GenBank/DDBJ databases">
        <title>Ureibacillus sp. isolated from freshwater well.</title>
        <authorList>
            <person name="Kirdat K."/>
            <person name="Bhatt A."/>
            <person name="Teware R."/>
            <person name="Bhavsar Y."/>
            <person name="Yadav A."/>
        </authorList>
    </citation>
    <scope>NUCLEOTIDE SEQUENCE</scope>
    <source>
        <strain evidence="9">BA0131</strain>
    </source>
</reference>
<dbReference type="EMBL" id="JAUHTQ010000005">
    <property type="protein sequence ID" value="MDN4493746.1"/>
    <property type="molecule type" value="Genomic_DNA"/>
</dbReference>
<keyword evidence="3" id="KW-1003">Cell membrane</keyword>
<keyword evidence="9" id="KW-0808">Transferase</keyword>
<evidence type="ECO:0000256" key="7">
    <source>
        <dbReference type="SAM" id="Phobius"/>
    </source>
</evidence>
<dbReference type="EC" id="2.3.1.-" evidence="9"/>
<feature type="transmembrane region" description="Helical" evidence="7">
    <location>
        <begin position="131"/>
        <end position="155"/>
    </location>
</feature>
<comment type="subcellular location">
    <subcellularLocation>
        <location evidence="1">Cell membrane</location>
        <topology evidence="1">Multi-pass membrane protein</topology>
    </subcellularLocation>
</comment>
<evidence type="ECO:0000256" key="6">
    <source>
        <dbReference type="ARBA" id="ARBA00023136"/>
    </source>
</evidence>
<protein>
    <submittedName>
        <fullName evidence="9">Acyltransferase</fullName>
        <ecNumber evidence="9">2.3.1.-</ecNumber>
    </submittedName>
</protein>
<feature type="transmembrane region" description="Helical" evidence="7">
    <location>
        <begin position="222"/>
        <end position="241"/>
    </location>
</feature>
<feature type="transmembrane region" description="Helical" evidence="7">
    <location>
        <begin position="12"/>
        <end position="30"/>
    </location>
</feature>
<comment type="similarity">
    <text evidence="2">Belongs to the acyltransferase 3 family.</text>
</comment>
<feature type="transmembrane region" description="Helical" evidence="7">
    <location>
        <begin position="88"/>
        <end position="111"/>
    </location>
</feature>
<keyword evidence="4 7" id="KW-0812">Transmembrane</keyword>
<dbReference type="InterPro" id="IPR002656">
    <property type="entry name" value="Acyl_transf_3_dom"/>
</dbReference>
<evidence type="ECO:0000259" key="8">
    <source>
        <dbReference type="Pfam" id="PF01757"/>
    </source>
</evidence>
<dbReference type="Pfam" id="PF01757">
    <property type="entry name" value="Acyl_transf_3"/>
    <property type="match status" value="1"/>
</dbReference>
<evidence type="ECO:0000313" key="10">
    <source>
        <dbReference type="Proteomes" id="UP001172743"/>
    </source>
</evidence>
<name>A0ABT8GQQ5_9BACL</name>
<dbReference type="GO" id="GO:0016746">
    <property type="term" value="F:acyltransferase activity"/>
    <property type="evidence" value="ECO:0007669"/>
    <property type="project" value="UniProtKB-KW"/>
</dbReference>
<comment type="caution">
    <text evidence="9">The sequence shown here is derived from an EMBL/GenBank/DDBJ whole genome shotgun (WGS) entry which is preliminary data.</text>
</comment>
<evidence type="ECO:0000256" key="3">
    <source>
        <dbReference type="ARBA" id="ARBA00022475"/>
    </source>
</evidence>
<proteinExistence type="inferred from homology"/>
<feature type="transmembrane region" description="Helical" evidence="7">
    <location>
        <begin position="322"/>
        <end position="344"/>
    </location>
</feature>
<evidence type="ECO:0000256" key="1">
    <source>
        <dbReference type="ARBA" id="ARBA00004651"/>
    </source>
</evidence>
<feature type="transmembrane region" description="Helical" evidence="7">
    <location>
        <begin position="164"/>
        <end position="184"/>
    </location>
</feature>
<evidence type="ECO:0000256" key="4">
    <source>
        <dbReference type="ARBA" id="ARBA00022692"/>
    </source>
</evidence>
<feature type="transmembrane region" description="Helical" evidence="7">
    <location>
        <begin position="261"/>
        <end position="278"/>
    </location>
</feature>
<feature type="transmembrane region" description="Helical" evidence="7">
    <location>
        <begin position="290"/>
        <end position="310"/>
    </location>
</feature>
<keyword evidence="10" id="KW-1185">Reference proteome</keyword>
<feature type="transmembrane region" description="Helical" evidence="7">
    <location>
        <begin position="190"/>
        <end position="210"/>
    </location>
</feature>
<dbReference type="PANTHER" id="PTHR40074:SF2">
    <property type="entry name" value="O-ACETYLTRANSFERASE WECH"/>
    <property type="match status" value="1"/>
</dbReference>
<keyword evidence="5 7" id="KW-1133">Transmembrane helix</keyword>
<gene>
    <name evidence="9" type="ORF">QYB95_09385</name>
</gene>
<sequence length="366" mass="43684">MIKKEKLNEISIVRAIAILGVLFVHSTSFITVELPTVSRSYVFYNFLNTFFKYGTPTFIFLSSFVLFYNYANREITKKMLLNFYRRRLLYIVVPYLIFSVFYFALTVHLYYDYTLTEALTIFTQKVLTGKAYTHLYFVFISIQLYLIFPLVLYLVQKYKWVSKYAILIGLVIQWTFVILNHYFFHITFKGSISLSYMAYYFLGIYLGVHFEQFRTYLKSNKRHLISALWLISGILYVYVMYLTRKGLATYDSLVYEFFWNVFTYFAAVFYFGFAFTIYDKLNVGLRKALLYLGDISFGVYLIHPFFLLYYRMIGIDPQSPWYHLFNLGLFLSGLIFSIITVELITRYFKYSWILFGTVRKEPGKQK</sequence>
<feature type="domain" description="Acyltransferase 3" evidence="8">
    <location>
        <begin position="9"/>
        <end position="339"/>
    </location>
</feature>
<dbReference type="Proteomes" id="UP001172743">
    <property type="component" value="Unassembled WGS sequence"/>
</dbReference>
<evidence type="ECO:0000256" key="2">
    <source>
        <dbReference type="ARBA" id="ARBA00007400"/>
    </source>
</evidence>
<keyword evidence="6 7" id="KW-0472">Membrane</keyword>
<feature type="transmembrane region" description="Helical" evidence="7">
    <location>
        <begin position="50"/>
        <end position="68"/>
    </location>
</feature>
<evidence type="ECO:0000313" key="9">
    <source>
        <dbReference type="EMBL" id="MDN4493746.1"/>
    </source>
</evidence>
<evidence type="ECO:0000256" key="5">
    <source>
        <dbReference type="ARBA" id="ARBA00022989"/>
    </source>
</evidence>
<organism evidence="9 10">
    <name type="scientific">Ureibacillus aquaedulcis</name>
    <dbReference type="NCBI Taxonomy" id="3058421"/>
    <lineage>
        <taxon>Bacteria</taxon>
        <taxon>Bacillati</taxon>
        <taxon>Bacillota</taxon>
        <taxon>Bacilli</taxon>
        <taxon>Bacillales</taxon>
        <taxon>Caryophanaceae</taxon>
        <taxon>Ureibacillus</taxon>
    </lineage>
</organism>
<dbReference type="RefSeq" id="WP_301138073.1">
    <property type="nucleotide sequence ID" value="NZ_JAUHTQ010000005.1"/>
</dbReference>
<keyword evidence="9" id="KW-0012">Acyltransferase</keyword>
<dbReference type="PANTHER" id="PTHR40074">
    <property type="entry name" value="O-ACETYLTRANSFERASE WECH"/>
    <property type="match status" value="1"/>
</dbReference>
<accession>A0ABT8GQQ5</accession>